<sequence>SFCEDDGCEIVVSQAEHGLWAITNLLPEVPVKTIRKFTTYYEFLID</sequence>
<reference evidence="1 2" key="1">
    <citation type="journal article" date="2018" name="PLoS ONE">
        <title>The draft genome of Kipferlia bialata reveals reductive genome evolution in fornicate parasites.</title>
        <authorList>
            <person name="Tanifuji G."/>
            <person name="Takabayashi S."/>
            <person name="Kume K."/>
            <person name="Takagi M."/>
            <person name="Nakayama T."/>
            <person name="Kamikawa R."/>
            <person name="Inagaki Y."/>
            <person name="Hashimoto T."/>
        </authorList>
    </citation>
    <scope>NUCLEOTIDE SEQUENCE [LARGE SCALE GENOMIC DNA]</scope>
    <source>
        <strain evidence="1">NY0173</strain>
    </source>
</reference>
<gene>
    <name evidence="1" type="ORF">KIPB_014800</name>
</gene>
<keyword evidence="2" id="KW-1185">Reference proteome</keyword>
<feature type="non-terminal residue" evidence="1">
    <location>
        <position position="1"/>
    </location>
</feature>
<name>A0A9K3GQJ7_9EUKA</name>
<feature type="non-terminal residue" evidence="1">
    <location>
        <position position="46"/>
    </location>
</feature>
<organism evidence="1 2">
    <name type="scientific">Kipferlia bialata</name>
    <dbReference type="NCBI Taxonomy" id="797122"/>
    <lineage>
        <taxon>Eukaryota</taxon>
        <taxon>Metamonada</taxon>
        <taxon>Carpediemonas-like organisms</taxon>
        <taxon>Kipferlia</taxon>
    </lineage>
</organism>
<evidence type="ECO:0000313" key="2">
    <source>
        <dbReference type="Proteomes" id="UP000265618"/>
    </source>
</evidence>
<protein>
    <submittedName>
        <fullName evidence="1">Uncharacterized protein</fullName>
    </submittedName>
</protein>
<evidence type="ECO:0000313" key="1">
    <source>
        <dbReference type="EMBL" id="GIQ91513.1"/>
    </source>
</evidence>
<dbReference type="Proteomes" id="UP000265618">
    <property type="component" value="Unassembled WGS sequence"/>
</dbReference>
<proteinExistence type="predicted"/>
<dbReference type="EMBL" id="BDIP01007848">
    <property type="protein sequence ID" value="GIQ91513.1"/>
    <property type="molecule type" value="Genomic_DNA"/>
</dbReference>
<comment type="caution">
    <text evidence="1">The sequence shown here is derived from an EMBL/GenBank/DDBJ whole genome shotgun (WGS) entry which is preliminary data.</text>
</comment>
<dbReference type="AlphaFoldDB" id="A0A9K3GQJ7"/>
<accession>A0A9K3GQJ7</accession>